<organism evidence="2 3">
    <name type="scientific">Emiliania huxleyi (strain CCMP1516)</name>
    <dbReference type="NCBI Taxonomy" id="280463"/>
    <lineage>
        <taxon>Eukaryota</taxon>
        <taxon>Haptista</taxon>
        <taxon>Haptophyta</taxon>
        <taxon>Prymnesiophyceae</taxon>
        <taxon>Isochrysidales</taxon>
        <taxon>Noelaerhabdaceae</taxon>
        <taxon>Emiliania</taxon>
    </lineage>
</organism>
<feature type="compositionally biased region" description="Pro residues" evidence="1">
    <location>
        <begin position="107"/>
        <end position="125"/>
    </location>
</feature>
<feature type="region of interest" description="Disordered" evidence="1">
    <location>
        <begin position="182"/>
        <end position="202"/>
    </location>
</feature>
<evidence type="ECO:0000313" key="3">
    <source>
        <dbReference type="Proteomes" id="UP000013827"/>
    </source>
</evidence>
<reference evidence="2" key="2">
    <citation type="submission" date="2024-10" db="UniProtKB">
        <authorList>
            <consortium name="EnsemblProtists"/>
        </authorList>
    </citation>
    <scope>IDENTIFICATION</scope>
</reference>
<protein>
    <recommendedName>
        <fullName evidence="4">WAP domain-containing protein</fullName>
    </recommendedName>
</protein>
<reference evidence="3" key="1">
    <citation type="journal article" date="2013" name="Nature">
        <title>Pan genome of the phytoplankton Emiliania underpins its global distribution.</title>
        <authorList>
            <person name="Read B.A."/>
            <person name="Kegel J."/>
            <person name="Klute M.J."/>
            <person name="Kuo A."/>
            <person name="Lefebvre S.C."/>
            <person name="Maumus F."/>
            <person name="Mayer C."/>
            <person name="Miller J."/>
            <person name="Monier A."/>
            <person name="Salamov A."/>
            <person name="Young J."/>
            <person name="Aguilar M."/>
            <person name="Claverie J.M."/>
            <person name="Frickenhaus S."/>
            <person name="Gonzalez K."/>
            <person name="Herman E.K."/>
            <person name="Lin Y.C."/>
            <person name="Napier J."/>
            <person name="Ogata H."/>
            <person name="Sarno A.F."/>
            <person name="Shmutz J."/>
            <person name="Schroeder D."/>
            <person name="de Vargas C."/>
            <person name="Verret F."/>
            <person name="von Dassow P."/>
            <person name="Valentin K."/>
            <person name="Van de Peer Y."/>
            <person name="Wheeler G."/>
            <person name="Dacks J.B."/>
            <person name="Delwiche C.F."/>
            <person name="Dyhrman S.T."/>
            <person name="Glockner G."/>
            <person name="John U."/>
            <person name="Richards T."/>
            <person name="Worden A.Z."/>
            <person name="Zhang X."/>
            <person name="Grigoriev I.V."/>
            <person name="Allen A.E."/>
            <person name="Bidle K."/>
            <person name="Borodovsky M."/>
            <person name="Bowler C."/>
            <person name="Brownlee C."/>
            <person name="Cock J.M."/>
            <person name="Elias M."/>
            <person name="Gladyshev V.N."/>
            <person name="Groth M."/>
            <person name="Guda C."/>
            <person name="Hadaegh A."/>
            <person name="Iglesias-Rodriguez M.D."/>
            <person name="Jenkins J."/>
            <person name="Jones B.M."/>
            <person name="Lawson T."/>
            <person name="Leese F."/>
            <person name="Lindquist E."/>
            <person name="Lobanov A."/>
            <person name="Lomsadze A."/>
            <person name="Malik S.B."/>
            <person name="Marsh M.E."/>
            <person name="Mackinder L."/>
            <person name="Mock T."/>
            <person name="Mueller-Roeber B."/>
            <person name="Pagarete A."/>
            <person name="Parker M."/>
            <person name="Probert I."/>
            <person name="Quesneville H."/>
            <person name="Raines C."/>
            <person name="Rensing S.A."/>
            <person name="Riano-Pachon D.M."/>
            <person name="Richier S."/>
            <person name="Rokitta S."/>
            <person name="Shiraiwa Y."/>
            <person name="Soanes D.M."/>
            <person name="van der Giezen M."/>
            <person name="Wahlund T.M."/>
            <person name="Williams B."/>
            <person name="Wilson W."/>
            <person name="Wolfe G."/>
            <person name="Wurch L.L."/>
        </authorList>
    </citation>
    <scope>NUCLEOTIDE SEQUENCE</scope>
</reference>
<feature type="compositionally biased region" description="Pro residues" evidence="1">
    <location>
        <begin position="259"/>
        <end position="276"/>
    </location>
</feature>
<feature type="region of interest" description="Disordered" evidence="1">
    <location>
        <begin position="106"/>
        <end position="130"/>
    </location>
</feature>
<dbReference type="GeneID" id="17263720"/>
<accession>A0A0D3J236</accession>
<feature type="compositionally biased region" description="Pro residues" evidence="1">
    <location>
        <begin position="183"/>
        <end position="201"/>
    </location>
</feature>
<proteinExistence type="predicted"/>
<dbReference type="RefSeq" id="XP_005770000.1">
    <property type="nucleotide sequence ID" value="XM_005769943.1"/>
</dbReference>
<dbReference type="KEGG" id="ehx:EMIHUDRAFT_244028"/>
<dbReference type="Proteomes" id="UP000013827">
    <property type="component" value="Unassembled WGS sequence"/>
</dbReference>
<evidence type="ECO:0000256" key="1">
    <source>
        <dbReference type="SAM" id="MobiDB-lite"/>
    </source>
</evidence>
<dbReference type="HOGENOM" id="CLU_074703_0_0_1"/>
<dbReference type="PaxDb" id="2903-EOD17571"/>
<evidence type="ECO:0008006" key="4">
    <source>
        <dbReference type="Google" id="ProtNLM"/>
    </source>
</evidence>
<evidence type="ECO:0000313" key="2">
    <source>
        <dbReference type="EnsemblProtists" id="EOD17571"/>
    </source>
</evidence>
<dbReference type="EnsemblProtists" id="EOD17571">
    <property type="protein sequence ID" value="EOD17571"/>
    <property type="gene ID" value="EMIHUDRAFT_244028"/>
</dbReference>
<dbReference type="AlphaFoldDB" id="A0A0D3J236"/>
<keyword evidence="3" id="KW-1185">Reference proteome</keyword>
<sequence length="323" mass="33762">MSLLCSLVFGTPASPSICSADTQCANDSPVCCHGTCAKICMSASPPSPGLPEEWLREEVPGEPAACTDDSQCTQKYETCCRWNDTIGGYGGEGTCAQVCTLSSVKQSPPPTAPPMQDASPPPSPGLPEEWLREEVPGEPAACTDDSQCTQKYETCCRWNDTIGGYGGEGTCAQVCTLSSVKQSPPPTTPPMQDASPPPSPGLPEEWLREEVPGEPAACTDDSQCTQKYETCCRWNDTIGGYGGEGTCAQVCTLSSVKQSPPPTTPPMQDASPPPSPRTCSAELACPKGDQAAAAYLCFKGRQTSSDTIDATAEKAGLDAVQAI</sequence>
<name>A0A0D3J236_EMIH1</name>
<feature type="region of interest" description="Disordered" evidence="1">
    <location>
        <begin position="258"/>
        <end position="277"/>
    </location>
</feature>